<keyword evidence="14" id="KW-1185">Reference proteome</keyword>
<dbReference type="GO" id="GO:0017147">
    <property type="term" value="F:Wnt-protein binding"/>
    <property type="evidence" value="ECO:0000318"/>
    <property type="project" value="GO_Central"/>
</dbReference>
<reference evidence="14" key="1">
    <citation type="submission" date="2012-12" db="EMBL/GenBank/DDBJ databases">
        <authorList>
            <person name="Hellsten U."/>
            <person name="Grimwood J."/>
            <person name="Chapman J.A."/>
            <person name="Shapiro H."/>
            <person name="Aerts A."/>
            <person name="Otillar R.P."/>
            <person name="Terry A.Y."/>
            <person name="Boore J.L."/>
            <person name="Simakov O."/>
            <person name="Marletaz F."/>
            <person name="Cho S.-J."/>
            <person name="Edsinger-Gonzales E."/>
            <person name="Havlak P."/>
            <person name="Kuo D.-H."/>
            <person name="Larsson T."/>
            <person name="Lv J."/>
            <person name="Arendt D."/>
            <person name="Savage R."/>
            <person name="Osoegawa K."/>
            <person name="de Jong P."/>
            <person name="Lindberg D.R."/>
            <person name="Seaver E.C."/>
            <person name="Weisblat D.A."/>
            <person name="Putnam N.H."/>
            <person name="Grigoriev I.V."/>
            <person name="Rokhsar D.S."/>
        </authorList>
    </citation>
    <scope>NUCLEOTIDE SEQUENCE</scope>
</reference>
<proteinExistence type="inferred from homology"/>
<accession>T1EM23</accession>
<evidence type="ECO:0000313" key="12">
    <source>
        <dbReference type="EMBL" id="ESO05240.1"/>
    </source>
</evidence>
<dbReference type="GO" id="GO:0006886">
    <property type="term" value="P:intracellular protein transport"/>
    <property type="evidence" value="ECO:0000318"/>
    <property type="project" value="GO_Central"/>
</dbReference>
<keyword evidence="4" id="KW-0879">Wnt signaling pathway</keyword>
<dbReference type="KEGG" id="hro:HELRODRAFT_156872"/>
<evidence type="ECO:0008006" key="15">
    <source>
        <dbReference type="Google" id="ProtNLM"/>
    </source>
</evidence>
<dbReference type="EnsemblMetazoa" id="HelroT156872">
    <property type="protein sequence ID" value="HelroP156872"/>
    <property type="gene ID" value="HelroG156872"/>
</dbReference>
<feature type="domain" description="Wntless-like transmembrane" evidence="10">
    <location>
        <begin position="97"/>
        <end position="366"/>
    </location>
</feature>
<keyword evidence="6 9" id="KW-1133">Transmembrane helix</keyword>
<feature type="transmembrane region" description="Helical" evidence="9">
    <location>
        <begin position="342"/>
        <end position="363"/>
    </location>
</feature>
<dbReference type="GO" id="GO:0000139">
    <property type="term" value="C:Golgi membrane"/>
    <property type="evidence" value="ECO:0007669"/>
    <property type="project" value="UniProtKB-SubCell"/>
</dbReference>
<evidence type="ECO:0000256" key="3">
    <source>
        <dbReference type="ARBA" id="ARBA00022473"/>
    </source>
</evidence>
<dbReference type="PANTHER" id="PTHR13449">
    <property type="entry name" value="INTEGRAL MEMBRANE PROTEIN GPR177"/>
    <property type="match status" value="1"/>
</dbReference>
<dbReference type="FunCoup" id="T1EM23">
    <property type="interactions" value="482"/>
</dbReference>
<evidence type="ECO:0000256" key="5">
    <source>
        <dbReference type="ARBA" id="ARBA00022692"/>
    </source>
</evidence>
<keyword evidence="3" id="KW-0217">Developmental protein</keyword>
<dbReference type="GO" id="GO:0016055">
    <property type="term" value="P:Wnt signaling pathway"/>
    <property type="evidence" value="ECO:0007669"/>
    <property type="project" value="UniProtKB-KW"/>
</dbReference>
<dbReference type="GO" id="GO:0031090">
    <property type="term" value="C:organelle membrane"/>
    <property type="evidence" value="ECO:0000318"/>
    <property type="project" value="GO_Central"/>
</dbReference>
<feature type="transmembrane region" description="Helical" evidence="9">
    <location>
        <begin position="299"/>
        <end position="322"/>
    </location>
</feature>
<gene>
    <name evidence="13" type="primary">20197623</name>
    <name evidence="12" type="ORF">HELRODRAFT_156872</name>
</gene>
<dbReference type="Proteomes" id="UP000015101">
    <property type="component" value="Unassembled WGS sequence"/>
</dbReference>
<dbReference type="Pfam" id="PF21883">
    <property type="entry name" value="WLS_GOLD"/>
    <property type="match status" value="1"/>
</dbReference>
<dbReference type="GO" id="GO:0061355">
    <property type="term" value="P:Wnt protein secretion"/>
    <property type="evidence" value="ECO:0000318"/>
    <property type="project" value="GO_Central"/>
</dbReference>
<name>T1EM23_HELRO</name>
<evidence type="ECO:0000256" key="1">
    <source>
        <dbReference type="ARBA" id="ARBA00004653"/>
    </source>
</evidence>
<evidence type="ECO:0000313" key="14">
    <source>
        <dbReference type="Proteomes" id="UP000015101"/>
    </source>
</evidence>
<feature type="transmembrane region" description="Helical" evidence="9">
    <location>
        <begin position="209"/>
        <end position="229"/>
    </location>
</feature>
<feature type="domain" description="Wntless GOLD" evidence="11">
    <location>
        <begin position="5"/>
        <end position="96"/>
    </location>
</feature>
<sequence>MFPESIVMDGRLGYRDNDKEEWQEISRSQSMKRFLKCNSENYHDGTKELLLDCELLPFFELGSVHHSEYLINVRFPSEDNEFLGELYDIWIYVIHQNGGFTFVWFSLKTLVFPIVTCALVWYIWRLLQLNRKPSVLERTLLAVGAAITLMNLPIDWLTLWLNMPFMMLYSDIRQGLFYSVLLCFWVIFAGEHMMDSVKRDDLKYYWKQLTAVGVACVCMFLFDFCERGIQLTNPFFSIWSTRAGANVAFGFIVLAGMAACVYFIYLMVTIVCVFKNICAKKHVIPSMSKARQKFYKNQIYRFSFLMTLTWLCAGMTVVFFIVGQVEEGHWKWGNEDVQYTSAVQTGVYGMWNLYVLTLLILYAPSNKTVCPIDLDENSLYIMPIHKFHKKETFSKSMAFS</sequence>
<feature type="transmembrane region" description="Helical" evidence="9">
    <location>
        <begin position="249"/>
        <end position="278"/>
    </location>
</feature>
<evidence type="ECO:0000256" key="6">
    <source>
        <dbReference type="ARBA" id="ARBA00022989"/>
    </source>
</evidence>
<dbReference type="RefSeq" id="XP_009016555.1">
    <property type="nucleotide sequence ID" value="XM_009018307.1"/>
</dbReference>
<evidence type="ECO:0000256" key="9">
    <source>
        <dbReference type="SAM" id="Phobius"/>
    </source>
</evidence>
<evidence type="ECO:0000313" key="13">
    <source>
        <dbReference type="EnsemblMetazoa" id="HelroP156872"/>
    </source>
</evidence>
<evidence type="ECO:0000259" key="11">
    <source>
        <dbReference type="Pfam" id="PF21883"/>
    </source>
</evidence>
<reference evidence="12 14" key="2">
    <citation type="journal article" date="2013" name="Nature">
        <title>Insights into bilaterian evolution from three spiralian genomes.</title>
        <authorList>
            <person name="Simakov O."/>
            <person name="Marletaz F."/>
            <person name="Cho S.J."/>
            <person name="Edsinger-Gonzales E."/>
            <person name="Havlak P."/>
            <person name="Hellsten U."/>
            <person name="Kuo D.H."/>
            <person name="Larsson T."/>
            <person name="Lv J."/>
            <person name="Arendt D."/>
            <person name="Savage R."/>
            <person name="Osoegawa K."/>
            <person name="de Jong P."/>
            <person name="Grimwood J."/>
            <person name="Chapman J.A."/>
            <person name="Shapiro H."/>
            <person name="Aerts A."/>
            <person name="Otillar R.P."/>
            <person name="Terry A.Y."/>
            <person name="Boore J.L."/>
            <person name="Grigoriev I.V."/>
            <person name="Lindberg D.R."/>
            <person name="Seaver E.C."/>
            <person name="Weisblat D.A."/>
            <person name="Putnam N.H."/>
            <person name="Rokhsar D.S."/>
        </authorList>
    </citation>
    <scope>NUCLEOTIDE SEQUENCE</scope>
</reference>
<evidence type="ECO:0000256" key="8">
    <source>
        <dbReference type="ARBA" id="ARBA00023136"/>
    </source>
</evidence>
<dbReference type="eggNOG" id="ENOG502QSE2">
    <property type="taxonomic scope" value="Eukaryota"/>
</dbReference>
<feature type="transmembrane region" description="Helical" evidence="9">
    <location>
        <begin position="166"/>
        <end position="188"/>
    </location>
</feature>
<dbReference type="CTD" id="20197623"/>
<dbReference type="GO" id="GO:0012505">
    <property type="term" value="C:endomembrane system"/>
    <property type="evidence" value="ECO:0000318"/>
    <property type="project" value="GO_Central"/>
</dbReference>
<dbReference type="HOGENOM" id="CLU_057770_0_0_1"/>
<dbReference type="InterPro" id="IPR009551">
    <property type="entry name" value="Wntless"/>
</dbReference>
<dbReference type="EMBL" id="KB096365">
    <property type="protein sequence ID" value="ESO05240.1"/>
    <property type="molecule type" value="Genomic_DNA"/>
</dbReference>
<evidence type="ECO:0000256" key="4">
    <source>
        <dbReference type="ARBA" id="ARBA00022687"/>
    </source>
</evidence>
<feature type="transmembrane region" description="Helical" evidence="9">
    <location>
        <begin position="102"/>
        <end position="123"/>
    </location>
</feature>
<dbReference type="OrthoDB" id="5804250at2759"/>
<dbReference type="GeneID" id="20197623"/>
<protein>
    <recommendedName>
        <fullName evidence="15">Protein wntless</fullName>
    </recommendedName>
</protein>
<dbReference type="Pfam" id="PF06664">
    <property type="entry name" value="WLS-like_TM"/>
    <property type="match status" value="1"/>
</dbReference>
<dbReference type="InterPro" id="IPR047843">
    <property type="entry name" value="WLS-like_TM"/>
</dbReference>
<evidence type="ECO:0000256" key="7">
    <source>
        <dbReference type="ARBA" id="ARBA00023034"/>
    </source>
</evidence>
<keyword evidence="8 9" id="KW-0472">Membrane</keyword>
<evidence type="ECO:0000259" key="10">
    <source>
        <dbReference type="Pfam" id="PF06664"/>
    </source>
</evidence>
<dbReference type="AlphaFoldDB" id="T1EM23"/>
<organism evidence="13 14">
    <name type="scientific">Helobdella robusta</name>
    <name type="common">Californian leech</name>
    <dbReference type="NCBI Taxonomy" id="6412"/>
    <lineage>
        <taxon>Eukaryota</taxon>
        <taxon>Metazoa</taxon>
        <taxon>Spiralia</taxon>
        <taxon>Lophotrochozoa</taxon>
        <taxon>Annelida</taxon>
        <taxon>Clitellata</taxon>
        <taxon>Hirudinea</taxon>
        <taxon>Rhynchobdellida</taxon>
        <taxon>Glossiphoniidae</taxon>
        <taxon>Helobdella</taxon>
    </lineage>
</organism>
<feature type="transmembrane region" description="Helical" evidence="9">
    <location>
        <begin position="135"/>
        <end position="154"/>
    </location>
</feature>
<comment type="subcellular location">
    <subcellularLocation>
        <location evidence="1">Golgi apparatus membrane</location>
        <topology evidence="1">Multi-pass membrane protein</topology>
    </subcellularLocation>
</comment>
<dbReference type="InParanoid" id="T1EM23"/>
<dbReference type="EMBL" id="AMQM01003900">
    <property type="status" value="NOT_ANNOTATED_CDS"/>
    <property type="molecule type" value="Genomic_DNA"/>
</dbReference>
<keyword evidence="5 9" id="KW-0812">Transmembrane</keyword>
<dbReference type="OMA" id="LCFWVIF"/>
<dbReference type="STRING" id="6412.T1EM23"/>
<reference evidence="13" key="3">
    <citation type="submission" date="2015-06" db="UniProtKB">
        <authorList>
            <consortium name="EnsemblMetazoa"/>
        </authorList>
    </citation>
    <scope>IDENTIFICATION</scope>
</reference>
<dbReference type="PANTHER" id="PTHR13449:SF2">
    <property type="entry name" value="PROTEIN WNTLESS HOMOLOG"/>
    <property type="match status" value="1"/>
</dbReference>
<evidence type="ECO:0000256" key="2">
    <source>
        <dbReference type="ARBA" id="ARBA00008148"/>
    </source>
</evidence>
<comment type="similarity">
    <text evidence="2">Belongs to the wntless family.</text>
</comment>
<dbReference type="InterPro" id="IPR053936">
    <property type="entry name" value="WLS_GOLD"/>
</dbReference>
<keyword evidence="7" id="KW-0333">Golgi apparatus</keyword>